<proteinExistence type="predicted"/>
<evidence type="ECO:0000313" key="1">
    <source>
        <dbReference type="EMBL" id="QBK87429.1"/>
    </source>
</evidence>
<name>A0A481YWD0_9VIRU</name>
<sequence length="82" mass="9598">MVTDQLVEEKMFSAAEQCGTSAIIFEFMGEVVDFILNKRFYDRGFILGIIKKKLGKYYIEKHGINYIEISHDTSSINLEFHW</sequence>
<gene>
    <name evidence="1" type="ORF">LCMAC201_03390</name>
</gene>
<protein>
    <submittedName>
        <fullName evidence="1">Uncharacterized protein</fullName>
    </submittedName>
</protein>
<dbReference type="EMBL" id="MK500351">
    <property type="protein sequence ID" value="QBK87429.1"/>
    <property type="molecule type" value="Genomic_DNA"/>
</dbReference>
<organism evidence="1">
    <name type="scientific">Marseillevirus LCMAC201</name>
    <dbReference type="NCBI Taxonomy" id="2506605"/>
    <lineage>
        <taxon>Viruses</taxon>
        <taxon>Varidnaviria</taxon>
        <taxon>Bamfordvirae</taxon>
        <taxon>Nucleocytoviricota</taxon>
        <taxon>Megaviricetes</taxon>
        <taxon>Pimascovirales</taxon>
        <taxon>Pimascovirales incertae sedis</taxon>
        <taxon>Marseilleviridae</taxon>
    </lineage>
</organism>
<reference evidence="1" key="1">
    <citation type="journal article" date="2019" name="MBio">
        <title>Virus Genomes from Deep Sea Sediments Expand the Ocean Megavirome and Support Independent Origins of Viral Gigantism.</title>
        <authorList>
            <person name="Backstrom D."/>
            <person name="Yutin N."/>
            <person name="Jorgensen S.L."/>
            <person name="Dharamshi J."/>
            <person name="Homa F."/>
            <person name="Zaremba-Niedwiedzka K."/>
            <person name="Spang A."/>
            <person name="Wolf Y.I."/>
            <person name="Koonin E.V."/>
            <person name="Ettema T.J."/>
        </authorList>
    </citation>
    <scope>NUCLEOTIDE SEQUENCE</scope>
</reference>
<accession>A0A481YWD0</accession>